<reference evidence="7 8" key="1">
    <citation type="submission" date="2016-08" db="EMBL/GenBank/DDBJ databases">
        <authorList>
            <person name="Seilhamer J.J."/>
        </authorList>
    </citation>
    <scope>NUCLEOTIDE SEQUENCE [LARGE SCALE GENOMIC DNA]</scope>
    <source>
        <strain evidence="7 8">DX4</strain>
    </source>
</reference>
<protein>
    <submittedName>
        <fullName evidence="7">Cytochrome C</fullName>
    </submittedName>
</protein>
<keyword evidence="8" id="KW-1185">Reference proteome</keyword>
<organism evidence="7 8">
    <name type="scientific">Pedobacter steynii</name>
    <dbReference type="NCBI Taxonomy" id="430522"/>
    <lineage>
        <taxon>Bacteria</taxon>
        <taxon>Pseudomonadati</taxon>
        <taxon>Bacteroidota</taxon>
        <taxon>Sphingobacteriia</taxon>
        <taxon>Sphingobacteriales</taxon>
        <taxon>Sphingobacteriaceae</taxon>
        <taxon>Pedobacter</taxon>
    </lineage>
</organism>
<feature type="transmembrane region" description="Helical" evidence="5">
    <location>
        <begin position="77"/>
        <end position="101"/>
    </location>
</feature>
<dbReference type="PANTHER" id="PTHR35889:SF3">
    <property type="entry name" value="F-BOX DOMAIN-CONTAINING PROTEIN"/>
    <property type="match status" value="1"/>
</dbReference>
<evidence type="ECO:0000313" key="8">
    <source>
        <dbReference type="Proteomes" id="UP000094313"/>
    </source>
</evidence>
<keyword evidence="5" id="KW-0472">Membrane</keyword>
<dbReference type="InterPro" id="IPR019251">
    <property type="entry name" value="DUF2231_TM"/>
</dbReference>
<dbReference type="GO" id="GO:0009055">
    <property type="term" value="F:electron transfer activity"/>
    <property type="evidence" value="ECO:0007669"/>
    <property type="project" value="InterPro"/>
</dbReference>
<dbReference type="InterPro" id="IPR032675">
    <property type="entry name" value="LRR_dom_sf"/>
</dbReference>
<dbReference type="PANTHER" id="PTHR35889">
    <property type="entry name" value="CYCLOINULO-OLIGOSACCHARIDE FRUCTANOTRANSFERASE-RELATED"/>
    <property type="match status" value="1"/>
</dbReference>
<feature type="transmembrane region" description="Helical" evidence="5">
    <location>
        <begin position="46"/>
        <end position="65"/>
    </location>
</feature>
<feature type="transmembrane region" description="Helical" evidence="5">
    <location>
        <begin position="143"/>
        <end position="161"/>
    </location>
</feature>
<accession>A0A1D7QIX8</accession>
<evidence type="ECO:0000256" key="1">
    <source>
        <dbReference type="ARBA" id="ARBA00022617"/>
    </source>
</evidence>
<evidence type="ECO:0000259" key="6">
    <source>
        <dbReference type="PROSITE" id="PS51007"/>
    </source>
</evidence>
<dbReference type="InterPro" id="IPR036909">
    <property type="entry name" value="Cyt_c-like_dom_sf"/>
</dbReference>
<dbReference type="Pfam" id="PF09990">
    <property type="entry name" value="DUF2231"/>
    <property type="match status" value="1"/>
</dbReference>
<dbReference type="InterPro" id="IPR009056">
    <property type="entry name" value="Cyt_c-like_dom"/>
</dbReference>
<dbReference type="SUPFAM" id="SSF52047">
    <property type="entry name" value="RNI-like"/>
    <property type="match status" value="1"/>
</dbReference>
<dbReference type="GO" id="GO:0046872">
    <property type="term" value="F:metal ion binding"/>
    <property type="evidence" value="ECO:0007669"/>
    <property type="project" value="UniProtKB-KW"/>
</dbReference>
<dbReference type="Pfam" id="PF13287">
    <property type="entry name" value="Fn3_assoc"/>
    <property type="match status" value="1"/>
</dbReference>
<evidence type="ECO:0000256" key="4">
    <source>
        <dbReference type="PROSITE-ProRule" id="PRU00433"/>
    </source>
</evidence>
<dbReference type="Pfam" id="PF07635">
    <property type="entry name" value="PSCyt1"/>
    <property type="match status" value="1"/>
</dbReference>
<keyword evidence="1 4" id="KW-0349">Heme</keyword>
<dbReference type="EMBL" id="CP017141">
    <property type="protein sequence ID" value="AOM78621.1"/>
    <property type="molecule type" value="Genomic_DNA"/>
</dbReference>
<dbReference type="PROSITE" id="PS51007">
    <property type="entry name" value="CYTC"/>
    <property type="match status" value="1"/>
</dbReference>
<dbReference type="Gene3D" id="3.80.10.10">
    <property type="entry name" value="Ribonuclease Inhibitor"/>
    <property type="match status" value="1"/>
</dbReference>
<proteinExistence type="predicted"/>
<dbReference type="GO" id="GO:0020037">
    <property type="term" value="F:heme binding"/>
    <property type="evidence" value="ECO:0007669"/>
    <property type="project" value="InterPro"/>
</dbReference>
<dbReference type="InterPro" id="IPR026876">
    <property type="entry name" value="Fn3_assoc_repeat"/>
</dbReference>
<dbReference type="RefSeq" id="WP_069380286.1">
    <property type="nucleotide sequence ID" value="NZ_CP017141.1"/>
</dbReference>
<gene>
    <name evidence="7" type="ORF">BFS30_16405</name>
</gene>
<evidence type="ECO:0000256" key="3">
    <source>
        <dbReference type="ARBA" id="ARBA00023004"/>
    </source>
</evidence>
<feature type="transmembrane region" description="Helical" evidence="5">
    <location>
        <begin position="113"/>
        <end position="131"/>
    </location>
</feature>
<feature type="domain" description="Cytochrome c" evidence="6">
    <location>
        <begin position="182"/>
        <end position="282"/>
    </location>
</feature>
<keyword evidence="5" id="KW-0812">Transmembrane</keyword>
<dbReference type="KEGG" id="psty:BFS30_16405"/>
<name>A0A1D7QIX8_9SPHI</name>
<keyword evidence="2 4" id="KW-0479">Metal-binding</keyword>
<dbReference type="InterPro" id="IPR011429">
    <property type="entry name" value="Cyt_c_Planctomycete-type"/>
</dbReference>
<evidence type="ECO:0000256" key="2">
    <source>
        <dbReference type="ARBA" id="ARBA00022723"/>
    </source>
</evidence>
<dbReference type="SUPFAM" id="SSF46626">
    <property type="entry name" value="Cytochrome c"/>
    <property type="match status" value="1"/>
</dbReference>
<dbReference type="AlphaFoldDB" id="A0A1D7QIX8"/>
<keyword evidence="5" id="KW-1133">Transmembrane helix</keyword>
<sequence>MRITFKGFAEHLLFAANVFIVFLLAFEDKLNIPYWLQPFGRMHPMILHFPIVILMLAMLLEFFRFKEAYVKEPLYQNFTSGLLLSGTLFSALTVIMGLFLSKEEGYSGTVLQWHKWTGISIAFIASIVYWCRNTSWYKVQLARGGAIITILCIIAAGHYGASLTHGDNFVLESVTSAGTLPKVPLEQARIFEDVILPVFSQKCLSCHNLEKAKGSLMMENATAILKGGKSGKLFIPGKPEISLLLKRIHLPMDDKKHMPPKGKNQLTDEEVVLLNLWIKGNAELKKKVVDLPANDSLRLLASTFLAPSEAPEEKYDFAAADENELKKLNNNYRIVYALAKESPALAVNIYNKSEYKPESVRQLEAVKKQIVSLDLKGLPVHDEELKTIAHFENLRELNLNFTDIKGTGLKELKVLKHLRSLSISGTKVNYDFVKQVISIKSLKKLMIWNTGLSEADLQRLKKTNPNVLVISGFKDDGKHPIRLNQPRISTDVSIFKTSLTLQIKHPINGVQIRYTTDGSEPDSLKSNLFNRQILLKENTTLKAKAYKEGWYGSETFSANFYKSSYQADTILFLLPPDDKYKAGASKILSDHQLGDYEVNSGKWIGFRNNNMEALLLFKKPVMMQSVVLNVMRLVPTYIFPPLEVEIWGGSEKNKLRLLTRVKPETTRNGAERALLKIEAEFKPQNVSYLKIVAKNLKKLPDWHPGKGEPAWFFVDEIFLN</sequence>
<dbReference type="OrthoDB" id="713772at2"/>
<feature type="transmembrane region" description="Helical" evidence="5">
    <location>
        <begin position="7"/>
        <end position="26"/>
    </location>
</feature>
<dbReference type="Proteomes" id="UP000094313">
    <property type="component" value="Chromosome"/>
</dbReference>
<evidence type="ECO:0000313" key="7">
    <source>
        <dbReference type="EMBL" id="AOM78621.1"/>
    </source>
</evidence>
<evidence type="ECO:0000256" key="5">
    <source>
        <dbReference type="SAM" id="Phobius"/>
    </source>
</evidence>
<keyword evidence="3 4" id="KW-0408">Iron</keyword>